<dbReference type="Proteomes" id="UP000324585">
    <property type="component" value="Unassembled WGS sequence"/>
</dbReference>
<accession>A0A5J4YRU8</accession>
<evidence type="ECO:0000313" key="1">
    <source>
        <dbReference type="EMBL" id="KAA8493620.1"/>
    </source>
</evidence>
<organism evidence="1 2">
    <name type="scientific">Porphyridium purpureum</name>
    <name type="common">Red alga</name>
    <name type="synonym">Porphyridium cruentum</name>
    <dbReference type="NCBI Taxonomy" id="35688"/>
    <lineage>
        <taxon>Eukaryota</taxon>
        <taxon>Rhodophyta</taxon>
        <taxon>Bangiophyceae</taxon>
        <taxon>Porphyridiales</taxon>
        <taxon>Porphyridiaceae</taxon>
        <taxon>Porphyridium</taxon>
    </lineage>
</organism>
<evidence type="ECO:0000313" key="2">
    <source>
        <dbReference type="Proteomes" id="UP000324585"/>
    </source>
</evidence>
<proteinExistence type="predicted"/>
<protein>
    <submittedName>
        <fullName evidence="1">Uncharacterized protein</fullName>
    </submittedName>
</protein>
<name>A0A5J4YRU8_PORPP</name>
<dbReference type="AlphaFoldDB" id="A0A5J4YRU8"/>
<sequence length="552" mass="60609">MVPAGAQGGRSFELLLCTAAGKPALHVRLESAGCGKHVQVLSDSPLSNGRCGGVLSLERWMRVRVHELSAACVSYAGTHTPDFIRCADHGVISVQADKQMDAFHGESSAQPCVYVVLAAQADREQLEREAAIFIKQGAQQLLEIFYALCSRRLRTALQANASLDLRQVLTQQVGLFWTHAASAPISSAGVIVACMRTIWSTWILGNGRLDAARRHVLYYEPSRTVDHLLHAYLLFVDDSLGIEHALLLDENGDILYGQGSRDHRASLSLKDVLFVQLIVRSCSHCLDSDLAQWRSCMIPLHLPGTDFDARKGLFLFRVPHPGPTGSKRQALLVLISDSSLKVRAFEGHVDKRWTALVKDHPRASADSPSGLQAFVQRFKLADARLCTQLDQFEIIYLGVVTRNEKGMFMVTSSDAWQARELSGFFLAHNSSAHGAQFLLGDESQPILLLRTTLDGGQCIVAGARRKSESPDSSQKIPFAFSKDGFGSQKQWAPTSQSDNTEKWVQLALSYFETTLAPQMEKQLADLAQAYQGVSVPRAGLSRSCLKLFHGQG</sequence>
<dbReference type="EMBL" id="VRMN01000006">
    <property type="protein sequence ID" value="KAA8493620.1"/>
    <property type="molecule type" value="Genomic_DNA"/>
</dbReference>
<keyword evidence="2" id="KW-1185">Reference proteome</keyword>
<reference evidence="2" key="1">
    <citation type="journal article" date="2019" name="Nat. Commun.">
        <title>Expansion of phycobilisome linker gene families in mesophilic red algae.</title>
        <authorList>
            <person name="Lee J."/>
            <person name="Kim D."/>
            <person name="Bhattacharya D."/>
            <person name="Yoon H.S."/>
        </authorList>
    </citation>
    <scope>NUCLEOTIDE SEQUENCE [LARGE SCALE GENOMIC DNA]</scope>
    <source>
        <strain evidence="2">CCMP 1328</strain>
    </source>
</reference>
<gene>
    <name evidence="1" type="ORF">FVE85_4757</name>
</gene>
<comment type="caution">
    <text evidence="1">The sequence shown here is derived from an EMBL/GenBank/DDBJ whole genome shotgun (WGS) entry which is preliminary data.</text>
</comment>